<evidence type="ECO:0000313" key="3">
    <source>
        <dbReference type="Proteomes" id="UP000027920"/>
    </source>
</evidence>
<comment type="caution">
    <text evidence="2">The sequence shown here is derived from an EMBL/GenBank/DDBJ whole genome shotgun (WGS) entry which is preliminary data.</text>
</comment>
<dbReference type="GO" id="GO:0016020">
    <property type="term" value="C:membrane"/>
    <property type="evidence" value="ECO:0007669"/>
    <property type="project" value="TreeGrafter"/>
</dbReference>
<dbReference type="SUPFAM" id="SSF53474">
    <property type="entry name" value="alpha/beta-Hydrolases"/>
    <property type="match status" value="1"/>
</dbReference>
<name>A0A072PUQ9_9EURO</name>
<proteinExistence type="predicted"/>
<dbReference type="InterPro" id="IPR050266">
    <property type="entry name" value="AB_hydrolase_sf"/>
</dbReference>
<sequence>MAQTITHQTAKTQFADGGEVRYAYRRFGNTSKNKVPLLFLIHFRGTMDLWDPLLVNSIAAERPVILFDNAGVGQSTGAVPASFREMAKHVIKFLSLIQVKEVDILGFSMGGFLAPLVHLDGPAGLVRKLVIAGSGPSAGEGIQNHSAEQNDEVNRLAGQPTPSFEDGLDKLFFAPTPTSQAAGKAYWERIHERNASTSGEERSKFVSWGYEDGGAGLQAMVAAFGPWLDVAHAADGDYNRLGDIKAPTFIGQGHDDFMIPTVNSFVMQQKMPDARLKLFPDSGHGFLYQYAVEFASDVNKFLDQA</sequence>
<evidence type="ECO:0000313" key="2">
    <source>
        <dbReference type="EMBL" id="KEF63497.1"/>
    </source>
</evidence>
<dbReference type="GO" id="GO:0046464">
    <property type="term" value="P:acylglycerol catabolic process"/>
    <property type="evidence" value="ECO:0007669"/>
    <property type="project" value="TreeGrafter"/>
</dbReference>
<protein>
    <recommendedName>
        <fullName evidence="1">AB hydrolase-1 domain-containing protein</fullName>
    </recommendedName>
</protein>
<dbReference type="Proteomes" id="UP000027920">
    <property type="component" value="Unassembled WGS sequence"/>
</dbReference>
<feature type="domain" description="AB hydrolase-1" evidence="1">
    <location>
        <begin position="43"/>
        <end position="287"/>
    </location>
</feature>
<keyword evidence="3" id="KW-1185">Reference proteome</keyword>
<dbReference type="InterPro" id="IPR029058">
    <property type="entry name" value="AB_hydrolase_fold"/>
</dbReference>
<dbReference type="Pfam" id="PF00561">
    <property type="entry name" value="Abhydrolase_1"/>
    <property type="match status" value="1"/>
</dbReference>
<organism evidence="2 3">
    <name type="scientific">Exophiala aquamarina CBS 119918</name>
    <dbReference type="NCBI Taxonomy" id="1182545"/>
    <lineage>
        <taxon>Eukaryota</taxon>
        <taxon>Fungi</taxon>
        <taxon>Dikarya</taxon>
        <taxon>Ascomycota</taxon>
        <taxon>Pezizomycotina</taxon>
        <taxon>Eurotiomycetes</taxon>
        <taxon>Chaetothyriomycetidae</taxon>
        <taxon>Chaetothyriales</taxon>
        <taxon>Herpotrichiellaceae</taxon>
        <taxon>Exophiala</taxon>
    </lineage>
</organism>
<reference evidence="2 3" key="1">
    <citation type="submission" date="2013-03" db="EMBL/GenBank/DDBJ databases">
        <title>The Genome Sequence of Exophiala aquamarina CBS 119918.</title>
        <authorList>
            <consortium name="The Broad Institute Genomics Platform"/>
            <person name="Cuomo C."/>
            <person name="de Hoog S."/>
            <person name="Gorbushina A."/>
            <person name="Walker B."/>
            <person name="Young S.K."/>
            <person name="Zeng Q."/>
            <person name="Gargeya S."/>
            <person name="Fitzgerald M."/>
            <person name="Haas B."/>
            <person name="Abouelleil A."/>
            <person name="Allen A.W."/>
            <person name="Alvarado L."/>
            <person name="Arachchi H.M."/>
            <person name="Berlin A.M."/>
            <person name="Chapman S.B."/>
            <person name="Gainer-Dewar J."/>
            <person name="Goldberg J."/>
            <person name="Griggs A."/>
            <person name="Gujja S."/>
            <person name="Hansen M."/>
            <person name="Howarth C."/>
            <person name="Imamovic A."/>
            <person name="Ireland A."/>
            <person name="Larimer J."/>
            <person name="McCowan C."/>
            <person name="Murphy C."/>
            <person name="Pearson M."/>
            <person name="Poon T.W."/>
            <person name="Priest M."/>
            <person name="Roberts A."/>
            <person name="Saif S."/>
            <person name="Shea T."/>
            <person name="Sisk P."/>
            <person name="Sykes S."/>
            <person name="Wortman J."/>
            <person name="Nusbaum C."/>
            <person name="Birren B."/>
        </authorList>
    </citation>
    <scope>NUCLEOTIDE SEQUENCE [LARGE SCALE GENOMIC DNA]</scope>
    <source>
        <strain evidence="2 3">CBS 119918</strain>
    </source>
</reference>
<dbReference type="PANTHER" id="PTHR43798">
    <property type="entry name" value="MONOACYLGLYCEROL LIPASE"/>
    <property type="match status" value="1"/>
</dbReference>
<dbReference type="HOGENOM" id="CLU_020336_4_0_1"/>
<dbReference type="EMBL" id="AMGV01000001">
    <property type="protein sequence ID" value="KEF63497.1"/>
    <property type="molecule type" value="Genomic_DNA"/>
</dbReference>
<dbReference type="Gene3D" id="3.40.50.1820">
    <property type="entry name" value="alpha/beta hydrolase"/>
    <property type="match status" value="1"/>
</dbReference>
<dbReference type="AlphaFoldDB" id="A0A072PUQ9"/>
<dbReference type="PANTHER" id="PTHR43798:SF5">
    <property type="entry name" value="MONOACYLGLYCEROL LIPASE ABHD6"/>
    <property type="match status" value="1"/>
</dbReference>
<dbReference type="OrthoDB" id="8119704at2759"/>
<dbReference type="GO" id="GO:0047372">
    <property type="term" value="F:monoacylglycerol lipase activity"/>
    <property type="evidence" value="ECO:0007669"/>
    <property type="project" value="TreeGrafter"/>
</dbReference>
<gene>
    <name evidence="2" type="ORF">A1O9_01475</name>
</gene>
<accession>A0A072PUQ9</accession>
<dbReference type="RefSeq" id="XP_013266087.1">
    <property type="nucleotide sequence ID" value="XM_013410633.1"/>
</dbReference>
<dbReference type="InterPro" id="IPR000073">
    <property type="entry name" value="AB_hydrolase_1"/>
</dbReference>
<dbReference type="VEuPathDB" id="FungiDB:A1O9_01475"/>
<evidence type="ECO:0000259" key="1">
    <source>
        <dbReference type="Pfam" id="PF00561"/>
    </source>
</evidence>
<dbReference type="STRING" id="1182545.A0A072PUQ9"/>
<dbReference type="GeneID" id="25276421"/>